<dbReference type="InterPro" id="IPR002164">
    <property type="entry name" value="NAP_family"/>
</dbReference>
<dbReference type="InterPro" id="IPR037231">
    <property type="entry name" value="NAP-like_sf"/>
</dbReference>
<organism evidence="4 5">
    <name type="scientific">Hanseniaspora valbyensis NRRL Y-1626</name>
    <dbReference type="NCBI Taxonomy" id="766949"/>
    <lineage>
        <taxon>Eukaryota</taxon>
        <taxon>Fungi</taxon>
        <taxon>Dikarya</taxon>
        <taxon>Ascomycota</taxon>
        <taxon>Saccharomycotina</taxon>
        <taxon>Saccharomycetes</taxon>
        <taxon>Saccharomycodales</taxon>
        <taxon>Saccharomycodaceae</taxon>
        <taxon>Hanseniaspora</taxon>
    </lineage>
</organism>
<dbReference type="GO" id="GO:0006334">
    <property type="term" value="P:nucleosome assembly"/>
    <property type="evidence" value="ECO:0007669"/>
    <property type="project" value="InterPro"/>
</dbReference>
<evidence type="ECO:0000256" key="1">
    <source>
        <dbReference type="ARBA" id="ARBA00009947"/>
    </source>
</evidence>
<feature type="compositionally biased region" description="Acidic residues" evidence="3">
    <location>
        <begin position="388"/>
        <end position="425"/>
    </location>
</feature>
<dbReference type="OrthoDB" id="27325at2759"/>
<name>A0A1B7T7C8_9ASCO</name>
<dbReference type="Gene3D" id="3.30.1120.90">
    <property type="entry name" value="Nucleosome assembly protein"/>
    <property type="match status" value="1"/>
</dbReference>
<evidence type="ECO:0000256" key="2">
    <source>
        <dbReference type="RuleBase" id="RU003876"/>
    </source>
</evidence>
<evidence type="ECO:0000313" key="5">
    <source>
        <dbReference type="Proteomes" id="UP000092321"/>
    </source>
</evidence>
<comment type="caution">
    <text evidence="4">The sequence shown here is derived from an EMBL/GenBank/DDBJ whole genome shotgun (WGS) entry which is preliminary data.</text>
</comment>
<comment type="similarity">
    <text evidence="1 2">Belongs to the nucleosome assembly protein (NAP) family.</text>
</comment>
<gene>
    <name evidence="4" type="ORF">HANVADRAFT_28229</name>
</gene>
<dbReference type="Pfam" id="PF00956">
    <property type="entry name" value="NAP"/>
    <property type="match status" value="1"/>
</dbReference>
<feature type="region of interest" description="Disordered" evidence="3">
    <location>
        <begin position="382"/>
        <end position="438"/>
    </location>
</feature>
<dbReference type="EMBL" id="LXPE01000540">
    <property type="protein sequence ID" value="OBA24618.1"/>
    <property type="molecule type" value="Genomic_DNA"/>
</dbReference>
<keyword evidence="5" id="KW-1185">Reference proteome</keyword>
<sequence>MTEGKPIPNKPNRNQKDFKIEQAPTPNNTPSIKKINTNVDPTELLKNLDLNSGNKDESVKNILKGVPNAHQLLSSYLQEELGDLEGAQSDYIATLPVEEKQIMYALKAQEEEIRAMDYQYQLELYQLDAKYQKLRNETLYKLRSELINGKVEPKLEDIQLGRDLIKEQEANDVNDDDDEEEIVTEGLKYSGIESFWLTCLSNLKTCSSTITDRDSEVLSYLTNIKLDYLPLKKVGEEDIFGYGLIFEFAENPFFSNDKLIKTYFYANDTDYEGGLVYKESRLLQPIEWKSDEMNVTVEVHVKKQKSKKTGKLRSLKELIDVESFFSFFSPPDLSILDEIEDDDEAYEMQLTFEEQLGLDYAIAEEIKSDLIPRAIDWFTGDALQYKENEEEEDEEDDDDEEYTDDEDDENYDDDEEGEEEEDEFAGVDKQQPPECKQS</sequence>
<dbReference type="SUPFAM" id="SSF143113">
    <property type="entry name" value="NAP-like"/>
    <property type="match status" value="1"/>
</dbReference>
<dbReference type="PANTHER" id="PTHR11875">
    <property type="entry name" value="TESTIS-SPECIFIC Y-ENCODED PROTEIN"/>
    <property type="match status" value="1"/>
</dbReference>
<reference evidence="5" key="1">
    <citation type="journal article" date="2016" name="Proc. Natl. Acad. Sci. U.S.A.">
        <title>Comparative genomics of biotechnologically important yeasts.</title>
        <authorList>
            <person name="Riley R."/>
            <person name="Haridas S."/>
            <person name="Wolfe K.H."/>
            <person name="Lopes M.R."/>
            <person name="Hittinger C.T."/>
            <person name="Goeker M."/>
            <person name="Salamov A.A."/>
            <person name="Wisecaver J.H."/>
            <person name="Long T.M."/>
            <person name="Calvey C.H."/>
            <person name="Aerts A.L."/>
            <person name="Barry K.W."/>
            <person name="Choi C."/>
            <person name="Clum A."/>
            <person name="Coughlan A.Y."/>
            <person name="Deshpande S."/>
            <person name="Douglass A.P."/>
            <person name="Hanson S.J."/>
            <person name="Klenk H.-P."/>
            <person name="LaButti K.M."/>
            <person name="Lapidus A."/>
            <person name="Lindquist E.A."/>
            <person name="Lipzen A.M."/>
            <person name="Meier-Kolthoff J.P."/>
            <person name="Ohm R.A."/>
            <person name="Otillar R.P."/>
            <person name="Pangilinan J.L."/>
            <person name="Peng Y."/>
            <person name="Rokas A."/>
            <person name="Rosa C.A."/>
            <person name="Scheuner C."/>
            <person name="Sibirny A.A."/>
            <person name="Slot J.C."/>
            <person name="Stielow J.B."/>
            <person name="Sun H."/>
            <person name="Kurtzman C.P."/>
            <person name="Blackwell M."/>
            <person name="Grigoriev I.V."/>
            <person name="Jeffries T.W."/>
        </authorList>
    </citation>
    <scope>NUCLEOTIDE SEQUENCE [LARGE SCALE GENOMIC DNA]</scope>
    <source>
        <strain evidence="5">NRRL Y-1626</strain>
    </source>
</reference>
<dbReference type="Gene3D" id="1.20.5.1500">
    <property type="match status" value="1"/>
</dbReference>
<dbReference type="Proteomes" id="UP000092321">
    <property type="component" value="Unassembled WGS sequence"/>
</dbReference>
<feature type="compositionally biased region" description="Polar residues" evidence="3">
    <location>
        <begin position="24"/>
        <end position="33"/>
    </location>
</feature>
<protein>
    <submittedName>
        <fullName evidence="4">NAP-domain-containing protein</fullName>
    </submittedName>
</protein>
<feature type="region of interest" description="Disordered" evidence="3">
    <location>
        <begin position="1"/>
        <end position="33"/>
    </location>
</feature>
<dbReference type="GO" id="GO:0005634">
    <property type="term" value="C:nucleus"/>
    <property type="evidence" value="ECO:0007669"/>
    <property type="project" value="InterPro"/>
</dbReference>
<evidence type="ECO:0000313" key="4">
    <source>
        <dbReference type="EMBL" id="OBA24618.1"/>
    </source>
</evidence>
<dbReference type="AlphaFoldDB" id="A0A1B7T7C8"/>
<proteinExistence type="inferred from homology"/>
<evidence type="ECO:0000256" key="3">
    <source>
        <dbReference type="SAM" id="MobiDB-lite"/>
    </source>
</evidence>
<accession>A0A1B7T7C8</accession>